<dbReference type="InterPro" id="IPR001478">
    <property type="entry name" value="PDZ"/>
</dbReference>
<keyword evidence="6" id="KW-0677">Repeat</keyword>
<dbReference type="GeneID" id="20235652"/>
<evidence type="ECO:0000259" key="10">
    <source>
        <dbReference type="PROSITE" id="PS51022"/>
    </source>
</evidence>
<dbReference type="InterPro" id="IPR004172">
    <property type="entry name" value="L27_dom"/>
</dbReference>
<sequence length="178" mass="19993">MSLVADCEQAADIVDRLKASLQEQGDFHKDDELSSILCMLKSPLFHQLLTLQKSLHKLKEVSETQPITEDSFDFSSSGELHLHPSYGHRYSDDDINSDTATLNLRQAYQNNAISTYNYNIEFQRAIEKSAKDREIETIKLFKPDNSSLGFSVVGLKREDKGELGIFVQDIQPGGIAAK</sequence>
<dbReference type="SUPFAM" id="SSF50156">
    <property type="entry name" value="PDZ domain-like"/>
    <property type="match status" value="1"/>
</dbReference>
<name>V4B4S0_LOTGI</name>
<dbReference type="GO" id="GO:0005923">
    <property type="term" value="C:bicellular tight junction"/>
    <property type="evidence" value="ECO:0007669"/>
    <property type="project" value="UniProtKB-SubCell"/>
</dbReference>
<dbReference type="Proteomes" id="UP000030746">
    <property type="component" value="Unassembled WGS sequence"/>
</dbReference>
<comment type="subcellular location">
    <subcellularLocation>
        <location evidence="1">Apical cell membrane</location>
    </subcellularLocation>
    <subcellularLocation>
        <location evidence="2">Cell junction</location>
        <location evidence="2">Tight junction</location>
    </subcellularLocation>
</comment>
<dbReference type="OMA" id="PNGIAGW"/>
<dbReference type="AlphaFoldDB" id="V4B4S0"/>
<keyword evidence="8" id="KW-0472">Membrane</keyword>
<protein>
    <recommendedName>
        <fullName evidence="13">PDZ domain-containing protein</fullName>
    </recommendedName>
</protein>
<evidence type="ECO:0008006" key="13">
    <source>
        <dbReference type="Google" id="ProtNLM"/>
    </source>
</evidence>
<keyword evidence="12" id="KW-1185">Reference proteome</keyword>
<dbReference type="InterPro" id="IPR036892">
    <property type="entry name" value="L27_dom_sf"/>
</dbReference>
<dbReference type="PANTHER" id="PTHR19964">
    <property type="entry name" value="MULTIPLE PDZ DOMAIN PROTEIN"/>
    <property type="match status" value="1"/>
</dbReference>
<keyword evidence="3" id="KW-0796">Tight junction</keyword>
<dbReference type="InterPro" id="IPR015132">
    <property type="entry name" value="L27_2"/>
</dbReference>
<evidence type="ECO:0000313" key="11">
    <source>
        <dbReference type="EMBL" id="ESP05483.1"/>
    </source>
</evidence>
<keyword evidence="4" id="KW-1003">Cell membrane</keyword>
<organism evidence="11 12">
    <name type="scientific">Lottia gigantea</name>
    <name type="common">Giant owl limpet</name>
    <dbReference type="NCBI Taxonomy" id="225164"/>
    <lineage>
        <taxon>Eukaryota</taxon>
        <taxon>Metazoa</taxon>
        <taxon>Spiralia</taxon>
        <taxon>Lophotrochozoa</taxon>
        <taxon>Mollusca</taxon>
        <taxon>Gastropoda</taxon>
        <taxon>Patellogastropoda</taxon>
        <taxon>Lottioidea</taxon>
        <taxon>Lottiidae</taxon>
        <taxon>Lottia</taxon>
    </lineage>
</organism>
<gene>
    <name evidence="11" type="ORF">LOTGIDRAFT_152341</name>
</gene>
<evidence type="ECO:0000313" key="12">
    <source>
        <dbReference type="Proteomes" id="UP000030746"/>
    </source>
</evidence>
<dbReference type="KEGG" id="lgi:LOTGIDRAFT_152341"/>
<evidence type="ECO:0000256" key="8">
    <source>
        <dbReference type="ARBA" id="ARBA00023136"/>
    </source>
</evidence>
<evidence type="ECO:0000256" key="3">
    <source>
        <dbReference type="ARBA" id="ARBA00022427"/>
    </source>
</evidence>
<evidence type="ECO:0000259" key="9">
    <source>
        <dbReference type="PROSITE" id="PS50106"/>
    </source>
</evidence>
<feature type="domain" description="PDZ" evidence="9">
    <location>
        <begin position="137"/>
        <end position="178"/>
    </location>
</feature>
<dbReference type="InterPro" id="IPR051342">
    <property type="entry name" value="PDZ_scaffold"/>
</dbReference>
<dbReference type="Gene3D" id="1.10.287.650">
    <property type="entry name" value="L27 domain"/>
    <property type="match status" value="1"/>
</dbReference>
<dbReference type="SMART" id="SM00569">
    <property type="entry name" value="L27"/>
    <property type="match status" value="1"/>
</dbReference>
<dbReference type="Gene3D" id="2.30.42.10">
    <property type="match status" value="1"/>
</dbReference>
<evidence type="ECO:0000256" key="2">
    <source>
        <dbReference type="ARBA" id="ARBA00004435"/>
    </source>
</evidence>
<dbReference type="STRING" id="225164.V4B4S0"/>
<keyword evidence="7" id="KW-0965">Cell junction</keyword>
<evidence type="ECO:0000256" key="6">
    <source>
        <dbReference type="ARBA" id="ARBA00022737"/>
    </source>
</evidence>
<evidence type="ECO:0000256" key="7">
    <source>
        <dbReference type="ARBA" id="ARBA00022949"/>
    </source>
</evidence>
<accession>V4B4S0</accession>
<dbReference type="PROSITE" id="PS51022">
    <property type="entry name" value="L27"/>
    <property type="match status" value="1"/>
</dbReference>
<feature type="domain" description="L27" evidence="10">
    <location>
        <begin position="3"/>
        <end position="63"/>
    </location>
</feature>
<dbReference type="OrthoDB" id="6022242at2759"/>
<dbReference type="EMBL" id="KB199650">
    <property type="protein sequence ID" value="ESP05483.1"/>
    <property type="molecule type" value="Genomic_DNA"/>
</dbReference>
<dbReference type="PROSITE" id="PS50106">
    <property type="entry name" value="PDZ"/>
    <property type="match status" value="1"/>
</dbReference>
<keyword evidence="5" id="KW-0597">Phosphoprotein</keyword>
<evidence type="ECO:0000256" key="5">
    <source>
        <dbReference type="ARBA" id="ARBA00022553"/>
    </source>
</evidence>
<dbReference type="InterPro" id="IPR036034">
    <property type="entry name" value="PDZ_sf"/>
</dbReference>
<proteinExistence type="predicted"/>
<dbReference type="RefSeq" id="XP_009044028.1">
    <property type="nucleotide sequence ID" value="XM_009045780.1"/>
</dbReference>
<dbReference type="GO" id="GO:0016324">
    <property type="term" value="C:apical plasma membrane"/>
    <property type="evidence" value="ECO:0007669"/>
    <property type="project" value="UniProtKB-SubCell"/>
</dbReference>
<dbReference type="PANTHER" id="PTHR19964:SF92">
    <property type="entry name" value="PATJ HOMOLOG"/>
    <property type="match status" value="1"/>
</dbReference>
<evidence type="ECO:0000256" key="4">
    <source>
        <dbReference type="ARBA" id="ARBA00022475"/>
    </source>
</evidence>
<evidence type="ECO:0000256" key="1">
    <source>
        <dbReference type="ARBA" id="ARBA00004221"/>
    </source>
</evidence>
<dbReference type="CTD" id="20235652"/>
<reference evidence="11 12" key="1">
    <citation type="journal article" date="2013" name="Nature">
        <title>Insights into bilaterian evolution from three spiralian genomes.</title>
        <authorList>
            <person name="Simakov O."/>
            <person name="Marletaz F."/>
            <person name="Cho S.J."/>
            <person name="Edsinger-Gonzales E."/>
            <person name="Havlak P."/>
            <person name="Hellsten U."/>
            <person name="Kuo D.H."/>
            <person name="Larsson T."/>
            <person name="Lv J."/>
            <person name="Arendt D."/>
            <person name="Savage R."/>
            <person name="Osoegawa K."/>
            <person name="de Jong P."/>
            <person name="Grimwood J."/>
            <person name="Chapman J.A."/>
            <person name="Shapiro H."/>
            <person name="Aerts A."/>
            <person name="Otillar R.P."/>
            <person name="Terry A.Y."/>
            <person name="Boore J.L."/>
            <person name="Grigoriev I.V."/>
            <person name="Lindberg D.R."/>
            <person name="Seaver E.C."/>
            <person name="Weisblat D.A."/>
            <person name="Putnam N.H."/>
            <person name="Rokhsar D.S."/>
        </authorList>
    </citation>
    <scope>NUCLEOTIDE SEQUENCE [LARGE SCALE GENOMIC DNA]</scope>
</reference>
<dbReference type="SUPFAM" id="SSF101288">
    <property type="entry name" value="L27 domain"/>
    <property type="match status" value="1"/>
</dbReference>
<dbReference type="HOGENOM" id="CLU_1291845_0_0_1"/>
<dbReference type="Pfam" id="PF09045">
    <property type="entry name" value="L27_2"/>
    <property type="match status" value="1"/>
</dbReference>